<protein>
    <submittedName>
        <fullName evidence="2">ATXN2L isoform 13</fullName>
    </submittedName>
</protein>
<dbReference type="EMBL" id="NBAG03002696">
    <property type="protein sequence ID" value="PNI10724.1"/>
    <property type="molecule type" value="Genomic_DNA"/>
</dbReference>
<comment type="caution">
    <text evidence="2">The sequence shown here is derived from an EMBL/GenBank/DDBJ whole genome shotgun (WGS) entry which is preliminary data.</text>
</comment>
<evidence type="ECO:0000313" key="2">
    <source>
        <dbReference type="EMBL" id="PNI10724.1"/>
    </source>
</evidence>
<evidence type="ECO:0000313" key="3">
    <source>
        <dbReference type="Proteomes" id="UP000236370"/>
    </source>
</evidence>
<dbReference type="GO" id="GO:0003723">
    <property type="term" value="F:RNA binding"/>
    <property type="evidence" value="ECO:0007669"/>
    <property type="project" value="InterPro"/>
</dbReference>
<dbReference type="InterPro" id="IPR045117">
    <property type="entry name" value="ATXN2-like"/>
</dbReference>
<dbReference type="InterPro" id="IPR047575">
    <property type="entry name" value="Sm"/>
</dbReference>
<organism evidence="2 3">
    <name type="scientific">Pan troglodytes</name>
    <name type="common">Chimpanzee</name>
    <dbReference type="NCBI Taxonomy" id="9598"/>
    <lineage>
        <taxon>Eukaryota</taxon>
        <taxon>Metazoa</taxon>
        <taxon>Chordata</taxon>
        <taxon>Craniata</taxon>
        <taxon>Vertebrata</taxon>
        <taxon>Euteleostomi</taxon>
        <taxon>Mammalia</taxon>
        <taxon>Eutheria</taxon>
        <taxon>Euarchontoglires</taxon>
        <taxon>Primates</taxon>
        <taxon>Haplorrhini</taxon>
        <taxon>Catarrhini</taxon>
        <taxon>Hominidae</taxon>
        <taxon>Pan</taxon>
    </lineage>
</organism>
<accession>A0A2J8IJM8</accession>
<feature type="domain" description="Sm" evidence="1">
    <location>
        <begin position="1"/>
        <end position="77"/>
    </location>
</feature>
<gene>
    <name evidence="2" type="ORF">CK820_G0056882</name>
</gene>
<dbReference type="Pfam" id="PF14438">
    <property type="entry name" value="SM-ATX"/>
    <property type="match status" value="1"/>
</dbReference>
<dbReference type="InterPro" id="IPR025852">
    <property type="entry name" value="SM_dom_ATX"/>
</dbReference>
<proteinExistence type="predicted"/>
<name>A0A2J8IJM8_PANTR</name>
<feature type="non-terminal residue" evidence="2">
    <location>
        <position position="91"/>
    </location>
</feature>
<sequence length="91" mass="10114">MLHFLTAVVGSTCDVKVKNGTTYEGIFKTLSSKFELAVDAVHRKASEPAGGPRREDIVDTMVFKPSDVMLVHFRNVDFNYATKDKFTDSAI</sequence>
<reference evidence="2 3" key="1">
    <citation type="submission" date="2017-12" db="EMBL/GenBank/DDBJ databases">
        <title>High-resolution comparative analysis of great ape genomes.</title>
        <authorList>
            <person name="Pollen A."/>
            <person name="Hastie A."/>
            <person name="Hormozdiari F."/>
            <person name="Dougherty M."/>
            <person name="Liu R."/>
            <person name="Chaisson M."/>
            <person name="Hoppe E."/>
            <person name="Hill C."/>
            <person name="Pang A."/>
            <person name="Hillier L."/>
            <person name="Baker C."/>
            <person name="Armstrong J."/>
            <person name="Shendure J."/>
            <person name="Paten B."/>
            <person name="Wilson R."/>
            <person name="Chao H."/>
            <person name="Schneider V."/>
            <person name="Ventura M."/>
            <person name="Kronenberg Z."/>
            <person name="Murali S."/>
            <person name="Gordon D."/>
            <person name="Cantsilieris S."/>
            <person name="Munson K."/>
            <person name="Nelson B."/>
            <person name="Raja A."/>
            <person name="Underwood J."/>
            <person name="Diekhans M."/>
            <person name="Fiddes I."/>
            <person name="Haussler D."/>
            <person name="Eichler E."/>
        </authorList>
    </citation>
    <scope>NUCLEOTIDE SEQUENCE [LARGE SCALE GENOMIC DNA]</scope>
    <source>
        <strain evidence="2">Yerkes chimp pedigree #C0471</strain>
    </source>
</reference>
<evidence type="ECO:0000259" key="1">
    <source>
        <dbReference type="PROSITE" id="PS52002"/>
    </source>
</evidence>
<dbReference type="Proteomes" id="UP000236370">
    <property type="component" value="Unassembled WGS sequence"/>
</dbReference>
<dbReference type="PANTHER" id="PTHR12854:SF8">
    <property type="entry name" value="ATAXIN-2-LIKE PROTEIN"/>
    <property type="match status" value="1"/>
</dbReference>
<dbReference type="PROSITE" id="PS52002">
    <property type="entry name" value="SM"/>
    <property type="match status" value="1"/>
</dbReference>
<dbReference type="SMR" id="A0A2J8IJM8"/>
<dbReference type="AlphaFoldDB" id="A0A2J8IJM8"/>
<dbReference type="PANTHER" id="PTHR12854">
    <property type="entry name" value="ATAXIN 2-RELATED"/>
    <property type="match status" value="1"/>
</dbReference>